<dbReference type="InterPro" id="IPR010982">
    <property type="entry name" value="Lambda_DNA-bd_dom_sf"/>
</dbReference>
<dbReference type="Proteomes" id="UP000295499">
    <property type="component" value="Unassembled WGS sequence"/>
</dbReference>
<dbReference type="RefSeq" id="WP_133558666.1">
    <property type="nucleotide sequence ID" value="NZ_SNWM01000005.1"/>
</dbReference>
<evidence type="ECO:0000259" key="1">
    <source>
        <dbReference type="PROSITE" id="PS50943"/>
    </source>
</evidence>
<dbReference type="InterPro" id="IPR001387">
    <property type="entry name" value="Cro/C1-type_HTH"/>
</dbReference>
<name>A0A4R6IDG2_9SPHI</name>
<dbReference type="PROSITE" id="PS50943">
    <property type="entry name" value="HTH_CROC1"/>
    <property type="match status" value="1"/>
</dbReference>
<accession>A0A4R6IDG2</accession>
<dbReference type="CDD" id="cd00093">
    <property type="entry name" value="HTH_XRE"/>
    <property type="match status" value="1"/>
</dbReference>
<keyword evidence="3" id="KW-1185">Reference proteome</keyword>
<protein>
    <submittedName>
        <fullName evidence="2">Helix-turn-helix protein</fullName>
    </submittedName>
</protein>
<reference evidence="2 3" key="1">
    <citation type="submission" date="2019-03" db="EMBL/GenBank/DDBJ databases">
        <title>Genomic Encyclopedia of Archaeal and Bacterial Type Strains, Phase II (KMG-II): from individual species to whole genera.</title>
        <authorList>
            <person name="Goeker M."/>
        </authorList>
    </citation>
    <scope>NUCLEOTIDE SEQUENCE [LARGE SCALE GENOMIC DNA]</scope>
    <source>
        <strain evidence="2 3">DSM 19034</strain>
    </source>
</reference>
<dbReference type="SUPFAM" id="SSF47413">
    <property type="entry name" value="lambda repressor-like DNA-binding domains"/>
    <property type="match status" value="1"/>
</dbReference>
<organism evidence="2 3">
    <name type="scientific">Pedobacter duraquae</name>
    <dbReference type="NCBI Taxonomy" id="425511"/>
    <lineage>
        <taxon>Bacteria</taxon>
        <taxon>Pseudomonadati</taxon>
        <taxon>Bacteroidota</taxon>
        <taxon>Sphingobacteriia</taxon>
        <taxon>Sphingobacteriales</taxon>
        <taxon>Sphingobacteriaceae</taxon>
        <taxon>Pedobacter</taxon>
    </lineage>
</organism>
<gene>
    <name evidence="2" type="ORF">CLV32_4063</name>
</gene>
<evidence type="ECO:0000313" key="3">
    <source>
        <dbReference type="Proteomes" id="UP000295499"/>
    </source>
</evidence>
<dbReference type="Pfam" id="PF01381">
    <property type="entry name" value="HTH_3"/>
    <property type="match status" value="1"/>
</dbReference>
<comment type="caution">
    <text evidence="2">The sequence shown here is derived from an EMBL/GenBank/DDBJ whole genome shotgun (WGS) entry which is preliminary data.</text>
</comment>
<feature type="domain" description="HTH cro/C1-type" evidence="1">
    <location>
        <begin position="31"/>
        <end position="90"/>
    </location>
</feature>
<sequence length="169" mass="19304">MQSQIFLKARERANPENRIFVSKNLALIEQLHHVMDELGWSQKRLSQELGKSESEISKWLTGLHNFTFKSISKLEAVLGRELLVTPKSYQHRYTANVELHVRKIGTQVHSQFMANSNLYACETNVKVNCDGKTVVVRNDKSYRFETASAWGSSIETDQHQPGNERTNAA</sequence>
<dbReference type="GO" id="GO:0003677">
    <property type="term" value="F:DNA binding"/>
    <property type="evidence" value="ECO:0007669"/>
    <property type="project" value="InterPro"/>
</dbReference>
<dbReference type="OrthoDB" id="770730at2"/>
<evidence type="ECO:0000313" key="2">
    <source>
        <dbReference type="EMBL" id="TDO20303.1"/>
    </source>
</evidence>
<proteinExistence type="predicted"/>
<dbReference type="SMART" id="SM00530">
    <property type="entry name" value="HTH_XRE"/>
    <property type="match status" value="1"/>
</dbReference>
<dbReference type="AlphaFoldDB" id="A0A4R6IDG2"/>
<dbReference type="EMBL" id="SNWM01000005">
    <property type="protein sequence ID" value="TDO20303.1"/>
    <property type="molecule type" value="Genomic_DNA"/>
</dbReference>
<dbReference type="Gene3D" id="1.10.260.40">
    <property type="entry name" value="lambda repressor-like DNA-binding domains"/>
    <property type="match status" value="1"/>
</dbReference>